<evidence type="ECO:0000256" key="1">
    <source>
        <dbReference type="ARBA" id="ARBA00004138"/>
    </source>
</evidence>
<sequence>MLGSYMEDLRITPAEFEKSCSVASKKALNQFHQSLFQQVWAADDFEIFRRMMTQKNLELQLQALEFLTQKRGSVPNCMEPSNPAKDDEKAMDDIIKKAIEDVKESTDAESNKATPADAALQEKMKLEAQKEKELLEQAMKQAVKETVQEKNSESPLKSDETITEDKPVIENGNLEDSKEEPEEEINSEAVSSSTETEEKSEEPTEESDTGNPEDTNSVLANSKFSAPDNLPSGDPNPPKTLPPLKTYDDRPWSEGDSTVYVQAQVEVSPLELERRQNYLRQQRDRILAMKRQERARRLSQNEEVIAQAR</sequence>
<comment type="subcellular location">
    <subcellularLocation>
        <location evidence="1">Cell projection</location>
        <location evidence="1">Cilium</location>
    </subcellularLocation>
    <subcellularLocation>
        <location evidence="2">Cytoplasm</location>
    </subcellularLocation>
</comment>
<evidence type="ECO:0000256" key="3">
    <source>
        <dbReference type="ARBA" id="ARBA00007460"/>
    </source>
</evidence>
<evidence type="ECO:0000256" key="5">
    <source>
        <dbReference type="ARBA" id="ARBA00022490"/>
    </source>
</evidence>
<evidence type="ECO:0000256" key="7">
    <source>
        <dbReference type="ARBA" id="ARBA00023069"/>
    </source>
</evidence>
<feature type="non-terminal residue" evidence="12">
    <location>
        <position position="309"/>
    </location>
</feature>
<dbReference type="InterPro" id="IPR042541">
    <property type="entry name" value="BART_sf"/>
</dbReference>
<evidence type="ECO:0000256" key="8">
    <source>
        <dbReference type="ARBA" id="ARBA00023273"/>
    </source>
</evidence>
<dbReference type="PANTHER" id="PTHR21532:SF0">
    <property type="entry name" value="CILIA- AND FLAGELLA-ASSOCIATED PROTEIN 36"/>
    <property type="match status" value="1"/>
</dbReference>
<keyword evidence="13" id="KW-1185">Reference proteome</keyword>
<feature type="compositionally biased region" description="Acidic residues" evidence="10">
    <location>
        <begin position="177"/>
        <end position="186"/>
    </location>
</feature>
<dbReference type="PANTHER" id="PTHR21532">
    <property type="entry name" value="PHOSPHODIESTERASE HL"/>
    <property type="match status" value="1"/>
</dbReference>
<dbReference type="Gene3D" id="1.20.1520.10">
    <property type="entry name" value="ADP-ribosylation factor-like 2-binding protein, domain"/>
    <property type="match status" value="1"/>
</dbReference>
<protein>
    <recommendedName>
        <fullName evidence="4">Cilia- and flagella-associated protein 36</fullName>
    </recommendedName>
    <alternativeName>
        <fullName evidence="9">Coiled-coil domain-containing protein 104</fullName>
    </alternativeName>
</protein>
<dbReference type="InterPro" id="IPR023379">
    <property type="entry name" value="BART_dom"/>
</dbReference>
<evidence type="ECO:0000256" key="2">
    <source>
        <dbReference type="ARBA" id="ARBA00004496"/>
    </source>
</evidence>
<evidence type="ECO:0000313" key="13">
    <source>
        <dbReference type="Proteomes" id="UP000054359"/>
    </source>
</evidence>
<feature type="compositionally biased region" description="Acidic residues" evidence="10">
    <location>
        <begin position="198"/>
        <end position="208"/>
    </location>
</feature>
<feature type="compositionally biased region" description="Polar residues" evidence="10">
    <location>
        <begin position="210"/>
        <end position="224"/>
    </location>
</feature>
<evidence type="ECO:0000256" key="4">
    <source>
        <dbReference type="ARBA" id="ARBA00021815"/>
    </source>
</evidence>
<dbReference type="STRING" id="407821.A0A087U3Z0"/>
<evidence type="ECO:0000256" key="10">
    <source>
        <dbReference type="SAM" id="MobiDB-lite"/>
    </source>
</evidence>
<keyword evidence="8" id="KW-0966">Cell projection</keyword>
<evidence type="ECO:0000256" key="9">
    <source>
        <dbReference type="ARBA" id="ARBA00031593"/>
    </source>
</evidence>
<feature type="region of interest" description="Disordered" evidence="10">
    <location>
        <begin position="130"/>
        <end position="255"/>
    </location>
</feature>
<gene>
    <name evidence="12" type="ORF">X975_18787</name>
</gene>
<dbReference type="InterPro" id="IPR038888">
    <property type="entry name" value="CFAP36"/>
</dbReference>
<feature type="domain" description="BART" evidence="11">
    <location>
        <begin position="1"/>
        <end position="60"/>
    </location>
</feature>
<dbReference type="Proteomes" id="UP000054359">
    <property type="component" value="Unassembled WGS sequence"/>
</dbReference>
<proteinExistence type="inferred from homology"/>
<keyword evidence="7" id="KW-0969">Cilium</keyword>
<accession>A0A087U3Z0</accession>
<evidence type="ECO:0000313" key="12">
    <source>
        <dbReference type="EMBL" id="KFM72079.1"/>
    </source>
</evidence>
<reference evidence="12 13" key="1">
    <citation type="submission" date="2013-11" db="EMBL/GenBank/DDBJ databases">
        <title>Genome sequencing of Stegodyphus mimosarum.</title>
        <authorList>
            <person name="Bechsgaard J."/>
        </authorList>
    </citation>
    <scope>NUCLEOTIDE SEQUENCE [LARGE SCALE GENOMIC DNA]</scope>
</reference>
<dbReference type="Pfam" id="PF11527">
    <property type="entry name" value="ARL2_Bind_BART"/>
    <property type="match status" value="1"/>
</dbReference>
<name>A0A087U3Z0_STEMI</name>
<feature type="compositionally biased region" description="Basic and acidic residues" evidence="10">
    <location>
        <begin position="142"/>
        <end position="168"/>
    </location>
</feature>
<organism evidence="12 13">
    <name type="scientific">Stegodyphus mimosarum</name>
    <name type="common">African social velvet spider</name>
    <dbReference type="NCBI Taxonomy" id="407821"/>
    <lineage>
        <taxon>Eukaryota</taxon>
        <taxon>Metazoa</taxon>
        <taxon>Ecdysozoa</taxon>
        <taxon>Arthropoda</taxon>
        <taxon>Chelicerata</taxon>
        <taxon>Arachnida</taxon>
        <taxon>Araneae</taxon>
        <taxon>Araneomorphae</taxon>
        <taxon>Entelegynae</taxon>
        <taxon>Eresoidea</taxon>
        <taxon>Eresidae</taxon>
        <taxon>Stegodyphus</taxon>
    </lineage>
</organism>
<keyword evidence="5" id="KW-0963">Cytoplasm</keyword>
<evidence type="ECO:0000256" key="6">
    <source>
        <dbReference type="ARBA" id="ARBA00023054"/>
    </source>
</evidence>
<comment type="similarity">
    <text evidence="3">Belongs to the CFAP36 family.</text>
</comment>
<dbReference type="AlphaFoldDB" id="A0A087U3Z0"/>
<evidence type="ECO:0000259" key="11">
    <source>
        <dbReference type="Pfam" id="PF11527"/>
    </source>
</evidence>
<dbReference type="OrthoDB" id="272687at2759"/>
<dbReference type="EMBL" id="KK118044">
    <property type="protein sequence ID" value="KFM72079.1"/>
    <property type="molecule type" value="Genomic_DNA"/>
</dbReference>
<dbReference type="GO" id="GO:0005930">
    <property type="term" value="C:axoneme"/>
    <property type="evidence" value="ECO:0007669"/>
    <property type="project" value="TreeGrafter"/>
</dbReference>
<keyword evidence="6" id="KW-0175">Coiled coil</keyword>
<dbReference type="GO" id="GO:0097546">
    <property type="term" value="C:ciliary base"/>
    <property type="evidence" value="ECO:0007669"/>
    <property type="project" value="TreeGrafter"/>
</dbReference>